<accession>G7VG06</accession>
<dbReference type="HOGENOM" id="CLU_2299452_0_0_2"/>
<dbReference type="eggNOG" id="arCOG05642">
    <property type="taxonomic scope" value="Archaea"/>
</dbReference>
<keyword evidence="2" id="KW-1185">Reference proteome</keyword>
<evidence type="ECO:0000313" key="1">
    <source>
        <dbReference type="EMBL" id="AET33004.1"/>
    </source>
</evidence>
<dbReference type="KEGG" id="pyr:P186_1586"/>
<dbReference type="Proteomes" id="UP000005867">
    <property type="component" value="Chromosome"/>
</dbReference>
<dbReference type="BioCyc" id="PSP1104324:GJSN-1557-MONOMER"/>
<proteinExistence type="predicted"/>
<organism evidence="1 2">
    <name type="scientific">Pyrobaculum ferrireducens</name>
    <dbReference type="NCBI Taxonomy" id="1104324"/>
    <lineage>
        <taxon>Archaea</taxon>
        <taxon>Thermoproteota</taxon>
        <taxon>Thermoprotei</taxon>
        <taxon>Thermoproteales</taxon>
        <taxon>Thermoproteaceae</taxon>
        <taxon>Pyrobaculum</taxon>
    </lineage>
</organism>
<dbReference type="EMBL" id="CP003098">
    <property type="protein sequence ID" value="AET33004.1"/>
    <property type="molecule type" value="Genomic_DNA"/>
</dbReference>
<sequence>MFEGELAGDVVTLLEKWGTVKRSGEVVIFSIDSGEIKIRKVSESPSTVVRRIYVSPSCGCLLELDETRNFEEGRVSYSLYKLRLCQEHQA</sequence>
<gene>
    <name evidence="1" type="ORF">P186_1586</name>
</gene>
<dbReference type="AlphaFoldDB" id="G7VG06"/>
<dbReference type="STRING" id="1104324.P186_1586"/>
<evidence type="ECO:0000313" key="2">
    <source>
        <dbReference type="Proteomes" id="UP000005867"/>
    </source>
</evidence>
<name>G7VG06_9CREN</name>
<protein>
    <submittedName>
        <fullName evidence="1">Uncharacterized protein</fullName>
    </submittedName>
</protein>
<reference evidence="1 2" key="1">
    <citation type="journal article" date="2012" name="J. Bacteriol.">
        <title>Complete genome sequence of strain 1860, a crenarchaeon of the genus pyrobaculum able to grow with various electron acceptors.</title>
        <authorList>
            <person name="Mardanov A.V."/>
            <person name="Gumerov V.M."/>
            <person name="Slobodkina G.B."/>
            <person name="Beletsky A.V."/>
            <person name="Bonch-Osmolovskaya E.A."/>
            <person name="Ravin N.V."/>
            <person name="Skryabin K.G."/>
        </authorList>
    </citation>
    <scope>NUCLEOTIDE SEQUENCE [LARGE SCALE GENOMIC DNA]</scope>
    <source>
        <strain evidence="1 2">1860</strain>
    </source>
</reference>